<evidence type="ECO:0000256" key="4">
    <source>
        <dbReference type="ARBA" id="ARBA00022833"/>
    </source>
</evidence>
<proteinExistence type="inferred from homology"/>
<dbReference type="GO" id="GO:0016020">
    <property type="term" value="C:membrane"/>
    <property type="evidence" value="ECO:0007669"/>
    <property type="project" value="TreeGrafter"/>
</dbReference>
<name>A0AAD8W599_LOLMU</name>
<dbReference type="Pfam" id="PF01435">
    <property type="entry name" value="Peptidase_M48"/>
    <property type="match status" value="1"/>
</dbReference>
<gene>
    <name evidence="8" type="ORF">QYE76_060335</name>
</gene>
<dbReference type="InterPro" id="IPR001915">
    <property type="entry name" value="Peptidase_M48"/>
</dbReference>
<evidence type="ECO:0000256" key="5">
    <source>
        <dbReference type="ARBA" id="ARBA00023049"/>
    </source>
</evidence>
<dbReference type="InterPro" id="IPR051156">
    <property type="entry name" value="Mito/Outer_Membr_Metalloprot"/>
</dbReference>
<organism evidence="8 9">
    <name type="scientific">Lolium multiflorum</name>
    <name type="common">Italian ryegrass</name>
    <name type="synonym">Lolium perenne subsp. multiflorum</name>
    <dbReference type="NCBI Taxonomy" id="4521"/>
    <lineage>
        <taxon>Eukaryota</taxon>
        <taxon>Viridiplantae</taxon>
        <taxon>Streptophyta</taxon>
        <taxon>Embryophyta</taxon>
        <taxon>Tracheophyta</taxon>
        <taxon>Spermatophyta</taxon>
        <taxon>Magnoliopsida</taxon>
        <taxon>Liliopsida</taxon>
        <taxon>Poales</taxon>
        <taxon>Poaceae</taxon>
        <taxon>BOP clade</taxon>
        <taxon>Pooideae</taxon>
        <taxon>Poodae</taxon>
        <taxon>Poeae</taxon>
        <taxon>Poeae Chloroplast Group 2 (Poeae type)</taxon>
        <taxon>Loliodinae</taxon>
        <taxon>Loliinae</taxon>
        <taxon>Lolium</taxon>
    </lineage>
</organism>
<dbReference type="Gene3D" id="3.30.2010.10">
    <property type="entry name" value="Metalloproteases ('zincins'), catalytic domain"/>
    <property type="match status" value="1"/>
</dbReference>
<keyword evidence="4 6" id="KW-0862">Zinc</keyword>
<evidence type="ECO:0000313" key="9">
    <source>
        <dbReference type="Proteomes" id="UP001231189"/>
    </source>
</evidence>
<evidence type="ECO:0000256" key="6">
    <source>
        <dbReference type="RuleBase" id="RU003983"/>
    </source>
</evidence>
<keyword evidence="2" id="KW-0479">Metal-binding</keyword>
<dbReference type="GO" id="GO:0046872">
    <property type="term" value="F:metal ion binding"/>
    <property type="evidence" value="ECO:0007669"/>
    <property type="project" value="UniProtKB-KW"/>
</dbReference>
<dbReference type="AlphaFoldDB" id="A0AAD8W599"/>
<dbReference type="Proteomes" id="UP001231189">
    <property type="component" value="Unassembled WGS sequence"/>
</dbReference>
<protein>
    <recommendedName>
        <fullName evidence="7">Peptidase M48 domain-containing protein</fullName>
    </recommendedName>
</protein>
<keyword evidence="9" id="KW-1185">Reference proteome</keyword>
<dbReference type="GO" id="GO:0051603">
    <property type="term" value="P:proteolysis involved in protein catabolic process"/>
    <property type="evidence" value="ECO:0007669"/>
    <property type="project" value="TreeGrafter"/>
</dbReference>
<dbReference type="EMBL" id="JAUUTY010000004">
    <property type="protein sequence ID" value="KAK1642530.1"/>
    <property type="molecule type" value="Genomic_DNA"/>
</dbReference>
<reference evidence="8" key="1">
    <citation type="submission" date="2023-07" db="EMBL/GenBank/DDBJ databases">
        <title>A chromosome-level genome assembly of Lolium multiflorum.</title>
        <authorList>
            <person name="Chen Y."/>
            <person name="Copetti D."/>
            <person name="Kolliker R."/>
            <person name="Studer B."/>
        </authorList>
    </citation>
    <scope>NUCLEOTIDE SEQUENCE</scope>
    <source>
        <strain evidence="8">02402/16</strain>
        <tissue evidence="8">Leaf</tissue>
    </source>
</reference>
<accession>A0AAD8W599</accession>
<dbReference type="GO" id="GO:0004222">
    <property type="term" value="F:metalloendopeptidase activity"/>
    <property type="evidence" value="ECO:0007669"/>
    <property type="project" value="InterPro"/>
</dbReference>
<comment type="caution">
    <text evidence="8">The sequence shown here is derived from an EMBL/GenBank/DDBJ whole genome shotgun (WGS) entry which is preliminary data.</text>
</comment>
<evidence type="ECO:0000256" key="3">
    <source>
        <dbReference type="ARBA" id="ARBA00022801"/>
    </source>
</evidence>
<evidence type="ECO:0000313" key="8">
    <source>
        <dbReference type="EMBL" id="KAK1642530.1"/>
    </source>
</evidence>
<feature type="domain" description="Peptidase M48" evidence="7">
    <location>
        <begin position="190"/>
        <end position="246"/>
    </location>
</feature>
<keyword evidence="3 6" id="KW-0378">Hydrolase</keyword>
<comment type="cofactor">
    <cofactor evidence="6">
        <name>Zn(2+)</name>
        <dbReference type="ChEBI" id="CHEBI:29105"/>
    </cofactor>
    <text evidence="6">Binds 1 zinc ion per subunit.</text>
</comment>
<dbReference type="PANTHER" id="PTHR22726:SF25">
    <property type="entry name" value="PEPTIDASE M48 DOMAIN-CONTAINING PROTEIN"/>
    <property type="match status" value="1"/>
</dbReference>
<evidence type="ECO:0000259" key="7">
    <source>
        <dbReference type="Pfam" id="PF01435"/>
    </source>
</evidence>
<keyword evidence="1 6" id="KW-0645">Protease</keyword>
<comment type="similarity">
    <text evidence="6">Belongs to the peptidase M48 family.</text>
</comment>
<sequence>MNCLKNTRSLLSQIILRNNAPPAARCYHGHAAPQRLMQDLGSIRGSADIKAACRRLSTSPRSFVLRWYHDPRKVAAATAITLSATVMAACSRYDREIVPCTYRSHLVVYSHQEERDLSDSFFAEHKAELVEKNMIVDPHDPRIARVRLVAERIVHAAHRGLGLYDTNDAPMLRVTQKRRRWGKARPNTSHLNGIKWEVTIAKDLNPNAGLTPSGQILVTTGFLDRYKTDAELAVVLAHEVGHIIARQCADIYDIHWLLHNIFSRRREIEADYIGILLLGAAGFHPQWALVVLEKAAKVETTSFNYLNPKKRLQLLSEAKTMNEALELYREVIAMDKVTDRYFRELLTHDDGNMVVGDGIGGDDGGEDLETPLSSVESMINLTPETKIVVMAALCFAKGYVLVAR</sequence>
<keyword evidence="5 6" id="KW-0482">Metalloprotease</keyword>
<evidence type="ECO:0000256" key="2">
    <source>
        <dbReference type="ARBA" id="ARBA00022723"/>
    </source>
</evidence>
<dbReference type="PANTHER" id="PTHR22726">
    <property type="entry name" value="METALLOENDOPEPTIDASE OMA1"/>
    <property type="match status" value="1"/>
</dbReference>
<evidence type="ECO:0000256" key="1">
    <source>
        <dbReference type="ARBA" id="ARBA00022670"/>
    </source>
</evidence>